<evidence type="ECO:0000259" key="9">
    <source>
        <dbReference type="Pfam" id="PF13844"/>
    </source>
</evidence>
<feature type="repeat" description="TPR" evidence="8">
    <location>
        <begin position="283"/>
        <end position="316"/>
    </location>
</feature>
<comment type="similarity">
    <text evidence="2">Belongs to the glycosyltransferase 41 family. O-GlcNAc transferase subfamily.</text>
</comment>
<keyword evidence="4" id="KW-0328">Glycosyltransferase</keyword>
<evidence type="ECO:0000256" key="2">
    <source>
        <dbReference type="ARBA" id="ARBA00005386"/>
    </source>
</evidence>
<sequence length="778" mass="88288">MKQGKKFNYKVEKAAEDTLQYLMNRQFDNASEIAAKNLKKKHKHPVFLFVKSVDSLLQGDEVSFRSQLDALFKLPSIRYTDYYNFGVFFQQHKLDVLAVECFSACVQLKQDFFEGQEQLGNSIFNLGEYESALGAYSAALKLKPKSKELIISAGKCCSKLGHYSDGLDYYESLLFEHPFDSDVRTGYASCLIGLDREAEAVAFLGKDIDKSYKAEKDYYLLSLVSYNNSKLHSALKFAAKGHEINPDYLPVLKMYGTCLGRLNIHGLAIDILKKAIEKDPNDPEVLYNCGNSFQGIGEIDQAREYYMECLRINPEYYLAFNNLGFGYNYQGDIKKAKECYGIALELTPKREDFHSNLLFTILHEKDSSPEDHLREARVWQDKHAIPVDERVKEYKFNPAEVKKLRIGYISGDFGDHVAAYYWLPIAEHHDRDKFDIFLYSQKPREDELSQKVNAKIDTICDKKRDVFNLSDEELCKQIVDDQIHILVDLSGHTGGNRLRALTYKPAPVQATYIGYPATTGLETIDYFITQPIHTPIESAKYFSEKLVHTPGCTSYNIRDAGRNVQSKPLPYKKNGYVTFGSFNRPSKISDACIDTWVDVISGVPNSRLIIKSSGTAGDEFKDKIIGRMKAQGISADRIDFRGRSSYEDFLEEINEIDIGLDSFPYTGATTSFDALFMGRSYITLRGTGAVHAIVGATYLEYFGHPEFVAHSTDEYVKIAINAAKNMSQLEDIRLKLRDTFLREIAGSGPRLCAALETAYQKMWDVYISGEEKDHIVIE</sequence>
<feature type="repeat" description="TPR" evidence="8">
    <location>
        <begin position="113"/>
        <end position="146"/>
    </location>
</feature>
<dbReference type="PANTHER" id="PTHR44835:SF1">
    <property type="entry name" value="PROTEIN O-GLCNAC TRANSFERASE"/>
    <property type="match status" value="1"/>
</dbReference>
<dbReference type="GO" id="GO:0097363">
    <property type="term" value="F:protein O-acetylglucosaminyltransferase activity"/>
    <property type="evidence" value="ECO:0007669"/>
    <property type="project" value="UniProtKB-EC"/>
</dbReference>
<dbReference type="Gene3D" id="3.40.50.11380">
    <property type="match status" value="1"/>
</dbReference>
<dbReference type="InterPro" id="IPR029489">
    <property type="entry name" value="OGT/SEC/SPY_C"/>
</dbReference>
<evidence type="ECO:0000313" key="10">
    <source>
        <dbReference type="EMBL" id="KKJ76499.1"/>
    </source>
</evidence>
<name>A0A0M2R7W2_9PROT</name>
<evidence type="ECO:0000256" key="7">
    <source>
        <dbReference type="ARBA" id="ARBA00022803"/>
    </source>
</evidence>
<keyword evidence="5" id="KW-0808">Transferase</keyword>
<evidence type="ECO:0000313" key="11">
    <source>
        <dbReference type="Proteomes" id="UP000034491"/>
    </source>
</evidence>
<dbReference type="Pfam" id="PF13181">
    <property type="entry name" value="TPR_8"/>
    <property type="match status" value="1"/>
</dbReference>
<evidence type="ECO:0000256" key="8">
    <source>
        <dbReference type="PROSITE-ProRule" id="PRU00339"/>
    </source>
</evidence>
<comment type="pathway">
    <text evidence="1">Protein modification; protein glycosylation.</text>
</comment>
<dbReference type="InterPro" id="IPR011990">
    <property type="entry name" value="TPR-like_helical_dom_sf"/>
</dbReference>
<proteinExistence type="inferred from homology"/>
<dbReference type="PANTHER" id="PTHR44835">
    <property type="entry name" value="UDP-N-ACETYLGLUCOSAMINE--PEPTIDE N-ACETYLGLUCOSAMINYLTRANSFERASE SPINDLY-RELATED"/>
    <property type="match status" value="1"/>
</dbReference>
<comment type="caution">
    <text evidence="10">The sequence shown here is derived from an EMBL/GenBank/DDBJ whole genome shotgun (WGS) entry which is preliminary data.</text>
</comment>
<keyword evidence="6" id="KW-0677">Repeat</keyword>
<keyword evidence="11" id="KW-1185">Reference proteome</keyword>
<feature type="repeat" description="TPR" evidence="8">
    <location>
        <begin position="317"/>
        <end position="350"/>
    </location>
</feature>
<dbReference type="SMART" id="SM00028">
    <property type="entry name" value="TPR"/>
    <property type="match status" value="6"/>
</dbReference>
<dbReference type="PATRIC" id="fig|1549748.8.peg.532"/>
<feature type="domain" description="O-GlcNAc transferase C-terminal" evidence="9">
    <location>
        <begin position="394"/>
        <end position="550"/>
    </location>
</feature>
<dbReference type="Gene3D" id="3.40.50.2000">
    <property type="entry name" value="Glycogen Phosphorylase B"/>
    <property type="match status" value="1"/>
</dbReference>
<evidence type="ECO:0000256" key="6">
    <source>
        <dbReference type="ARBA" id="ARBA00022737"/>
    </source>
</evidence>
<dbReference type="InterPro" id="IPR051939">
    <property type="entry name" value="Glycosyltr_41/O-GlcNAc_trsf"/>
</dbReference>
<keyword evidence="7 8" id="KW-0802">TPR repeat</keyword>
<dbReference type="PROSITE" id="PS50005">
    <property type="entry name" value="TPR"/>
    <property type="match status" value="3"/>
</dbReference>
<evidence type="ECO:0000256" key="4">
    <source>
        <dbReference type="ARBA" id="ARBA00022676"/>
    </source>
</evidence>
<evidence type="ECO:0000256" key="1">
    <source>
        <dbReference type="ARBA" id="ARBA00004922"/>
    </source>
</evidence>
<dbReference type="EMBL" id="LANI01000018">
    <property type="protein sequence ID" value="KKJ76499.1"/>
    <property type="molecule type" value="Genomic_DNA"/>
</dbReference>
<protein>
    <recommendedName>
        <fullName evidence="3">protein O-GlcNAc transferase</fullName>
        <ecNumber evidence="3">2.4.1.255</ecNumber>
    </recommendedName>
</protein>
<dbReference type="EC" id="2.4.1.255" evidence="3"/>
<gene>
    <name evidence="10" type="ORF">WH95_11800</name>
</gene>
<dbReference type="RefSeq" id="WP_046507381.1">
    <property type="nucleotide sequence ID" value="NZ_LANI01000018.1"/>
</dbReference>
<evidence type="ECO:0000256" key="5">
    <source>
        <dbReference type="ARBA" id="ARBA00022679"/>
    </source>
</evidence>
<reference evidence="10 11" key="1">
    <citation type="submission" date="2015-03" db="EMBL/GenBank/DDBJ databases">
        <title>Genome sequence of Kiloniella sp. P1-1, isolated from the gut microflora of Pacific white shrimp, Penaeus vannamei.</title>
        <authorList>
            <person name="Shao Z."/>
            <person name="Wang L."/>
            <person name="Li X."/>
        </authorList>
    </citation>
    <scope>NUCLEOTIDE SEQUENCE [LARGE SCALE GENOMIC DNA]</scope>
    <source>
        <strain evidence="10 11">P1-1</strain>
    </source>
</reference>
<dbReference type="AlphaFoldDB" id="A0A0M2R7W2"/>
<dbReference type="Gene3D" id="1.25.40.10">
    <property type="entry name" value="Tetratricopeptide repeat domain"/>
    <property type="match status" value="2"/>
</dbReference>
<dbReference type="Pfam" id="PF13844">
    <property type="entry name" value="Glyco_transf_41"/>
    <property type="match status" value="2"/>
</dbReference>
<feature type="domain" description="O-GlcNAc transferase C-terminal" evidence="9">
    <location>
        <begin position="576"/>
        <end position="737"/>
    </location>
</feature>
<organism evidence="10 11">
    <name type="scientific">Kiloniella litopenaei</name>
    <dbReference type="NCBI Taxonomy" id="1549748"/>
    <lineage>
        <taxon>Bacteria</taxon>
        <taxon>Pseudomonadati</taxon>
        <taxon>Pseudomonadota</taxon>
        <taxon>Alphaproteobacteria</taxon>
        <taxon>Rhodospirillales</taxon>
        <taxon>Kiloniellaceae</taxon>
        <taxon>Kiloniella</taxon>
    </lineage>
</organism>
<dbReference type="SUPFAM" id="SSF48452">
    <property type="entry name" value="TPR-like"/>
    <property type="match status" value="1"/>
</dbReference>
<accession>A0A0M2R7W2</accession>
<dbReference type="OrthoDB" id="146908at2"/>
<dbReference type="Proteomes" id="UP000034491">
    <property type="component" value="Unassembled WGS sequence"/>
</dbReference>
<dbReference type="InterPro" id="IPR019734">
    <property type="entry name" value="TPR_rpt"/>
</dbReference>
<evidence type="ECO:0000256" key="3">
    <source>
        <dbReference type="ARBA" id="ARBA00011970"/>
    </source>
</evidence>
<dbReference type="STRING" id="1549748.WH95_11800"/>